<comment type="catalytic activity">
    <reaction evidence="1">
        <text>ATP + protein L-histidine = ADP + protein N-phospho-L-histidine.</text>
        <dbReference type="EC" id="2.7.13.3"/>
    </reaction>
</comment>
<dbReference type="SUPFAM" id="SSF55785">
    <property type="entry name" value="PYP-like sensor domain (PAS domain)"/>
    <property type="match status" value="1"/>
</dbReference>
<dbReference type="PROSITE" id="PS50109">
    <property type="entry name" value="HIS_KIN"/>
    <property type="match status" value="1"/>
</dbReference>
<dbReference type="GO" id="GO:0000155">
    <property type="term" value="F:phosphorelay sensor kinase activity"/>
    <property type="evidence" value="ECO:0007669"/>
    <property type="project" value="InterPro"/>
</dbReference>
<feature type="domain" description="PAS" evidence="6">
    <location>
        <begin position="164"/>
        <end position="236"/>
    </location>
</feature>
<keyword evidence="4" id="KW-0175">Coiled coil</keyword>
<protein>
    <recommendedName>
        <fullName evidence="2">histidine kinase</fullName>
        <ecNumber evidence="2">2.7.13.3</ecNumber>
    </recommendedName>
</protein>
<dbReference type="PRINTS" id="PR00344">
    <property type="entry name" value="BCTRLSENSOR"/>
</dbReference>
<name>A0A418VQY4_RHOPL</name>
<dbReference type="CDD" id="cd00130">
    <property type="entry name" value="PAS"/>
    <property type="match status" value="1"/>
</dbReference>
<dbReference type="Pfam" id="PF00512">
    <property type="entry name" value="HisKA"/>
    <property type="match status" value="1"/>
</dbReference>
<dbReference type="PROSITE" id="PS50112">
    <property type="entry name" value="PAS"/>
    <property type="match status" value="1"/>
</dbReference>
<dbReference type="SUPFAM" id="SSF55874">
    <property type="entry name" value="ATPase domain of HSP90 chaperone/DNA topoisomerase II/histidine kinase"/>
    <property type="match status" value="1"/>
</dbReference>
<dbReference type="InterPro" id="IPR000014">
    <property type="entry name" value="PAS"/>
</dbReference>
<evidence type="ECO:0000313" key="7">
    <source>
        <dbReference type="EMBL" id="RJF78717.1"/>
    </source>
</evidence>
<evidence type="ECO:0000256" key="3">
    <source>
        <dbReference type="ARBA" id="ARBA00022553"/>
    </source>
</evidence>
<dbReference type="InterPro" id="IPR036097">
    <property type="entry name" value="HisK_dim/P_sf"/>
</dbReference>
<comment type="caution">
    <text evidence="7">The sequence shown here is derived from an EMBL/GenBank/DDBJ whole genome shotgun (WGS) entry which is preliminary data.</text>
</comment>
<dbReference type="OrthoDB" id="9789238at2"/>
<dbReference type="InterPro" id="IPR004358">
    <property type="entry name" value="Sig_transdc_His_kin-like_C"/>
</dbReference>
<evidence type="ECO:0000259" key="5">
    <source>
        <dbReference type="PROSITE" id="PS50109"/>
    </source>
</evidence>
<evidence type="ECO:0000259" key="6">
    <source>
        <dbReference type="PROSITE" id="PS50112"/>
    </source>
</evidence>
<dbReference type="InterPro" id="IPR036890">
    <property type="entry name" value="HATPase_C_sf"/>
</dbReference>
<evidence type="ECO:0000256" key="4">
    <source>
        <dbReference type="SAM" id="Coils"/>
    </source>
</evidence>
<dbReference type="InterPro" id="IPR035965">
    <property type="entry name" value="PAS-like_dom_sf"/>
</dbReference>
<dbReference type="InterPro" id="IPR003594">
    <property type="entry name" value="HATPase_dom"/>
</dbReference>
<dbReference type="CDD" id="cd00082">
    <property type="entry name" value="HisKA"/>
    <property type="match status" value="1"/>
</dbReference>
<evidence type="ECO:0000256" key="2">
    <source>
        <dbReference type="ARBA" id="ARBA00012438"/>
    </source>
</evidence>
<dbReference type="SMART" id="SM00091">
    <property type="entry name" value="PAS"/>
    <property type="match status" value="1"/>
</dbReference>
<dbReference type="Gene3D" id="3.30.565.10">
    <property type="entry name" value="Histidine kinase-like ATPase, C-terminal domain"/>
    <property type="match status" value="1"/>
</dbReference>
<accession>A0A418VQY4</accession>
<dbReference type="InterPro" id="IPR003661">
    <property type="entry name" value="HisK_dim/P_dom"/>
</dbReference>
<dbReference type="SUPFAM" id="SSF47384">
    <property type="entry name" value="Homodimeric domain of signal transducing histidine kinase"/>
    <property type="match status" value="1"/>
</dbReference>
<sequence length="571" mass="63494">MPWVDELSEPHELRRCIRDLVALSTLPAIWKDYNSRQIADSAAAALLSMLNAEVIYVSVPGLRDEPAADVMRTRGAVPAGPCGHVERILRGAWRGRREQIPMIDNPLGTGTLRIAAAPMGFGGDDMIVAGSVNPQFPSETHRLLLGITANHATLAIQRWLAEVEQRRLGSVIERSSEFVGFAHLDGTPQYINKAAFDLLGLSDLQELQAASIFDFLAPDEQARARTELLPMVMSSGRWLGELNFCHFKTGENIPFLLDWFRIDDPRTGRPTNMAAVSRDLRPQKKLEDDLRRLNESLEQRVAERTSELAEALERLTIEAEEHARADVRAQKLQAELLHASRLSTAGQMAGALAHELNQPLTAFTNSVNAGRRMMANDAPHRDDTIRDVLDEAADQALRAGEIIRRLREFVTRGETEMRIENLPDLIREASKLASAGIGPHDMRVRLSFDPRANTVFANRIQLQQVMLNLIRNAHEAMAQSEWRELKVATARLDDASIEIAVADHGSGVSDNIVDHLFEPFHTTKVDGMGLGLSICRSIVEPHRGTLRYELNHGGGAIFRVTLPVPVERWVS</sequence>
<dbReference type="Gene3D" id="1.10.287.130">
    <property type="match status" value="1"/>
</dbReference>
<dbReference type="EMBL" id="QYYD01000001">
    <property type="protein sequence ID" value="RJF78717.1"/>
    <property type="molecule type" value="Genomic_DNA"/>
</dbReference>
<proteinExistence type="predicted"/>
<dbReference type="Gene3D" id="3.30.450.20">
    <property type="entry name" value="PAS domain"/>
    <property type="match status" value="1"/>
</dbReference>
<keyword evidence="3" id="KW-0597">Phosphoprotein</keyword>
<dbReference type="SMART" id="SM00388">
    <property type="entry name" value="HisKA"/>
    <property type="match status" value="1"/>
</dbReference>
<dbReference type="RefSeq" id="WP_119854615.1">
    <property type="nucleotide sequence ID" value="NZ_QYYD01000001.1"/>
</dbReference>
<dbReference type="EC" id="2.7.13.3" evidence="2"/>
<evidence type="ECO:0000313" key="8">
    <source>
        <dbReference type="Proteomes" id="UP000285523"/>
    </source>
</evidence>
<dbReference type="PANTHER" id="PTHR43065:SF42">
    <property type="entry name" value="TWO-COMPONENT SENSOR PPRA"/>
    <property type="match status" value="1"/>
</dbReference>
<dbReference type="AlphaFoldDB" id="A0A418VQY4"/>
<evidence type="ECO:0000256" key="1">
    <source>
        <dbReference type="ARBA" id="ARBA00000085"/>
    </source>
</evidence>
<dbReference type="Pfam" id="PF02518">
    <property type="entry name" value="HATPase_c"/>
    <property type="match status" value="1"/>
</dbReference>
<feature type="coiled-coil region" evidence="4">
    <location>
        <begin position="283"/>
        <end position="314"/>
    </location>
</feature>
<gene>
    <name evidence="7" type="ORF">D4Q52_00700</name>
</gene>
<feature type="domain" description="Histidine kinase" evidence="5">
    <location>
        <begin position="351"/>
        <end position="566"/>
    </location>
</feature>
<reference evidence="7 8" key="1">
    <citation type="submission" date="2018-09" db="EMBL/GenBank/DDBJ databases">
        <title>Draft genome sequence of Rhodopseudomonas palustris 2.1.18.</title>
        <authorList>
            <person name="Robertson S.L."/>
            <person name="Meyer T.E."/>
            <person name="Kyndt J.A."/>
        </authorList>
    </citation>
    <scope>NUCLEOTIDE SEQUENCE [LARGE SCALE GENOMIC DNA]</scope>
    <source>
        <strain evidence="7 8">2.1.18</strain>
    </source>
</reference>
<dbReference type="InterPro" id="IPR005467">
    <property type="entry name" value="His_kinase_dom"/>
</dbReference>
<dbReference type="SMART" id="SM00387">
    <property type="entry name" value="HATPase_c"/>
    <property type="match status" value="1"/>
</dbReference>
<dbReference type="PANTHER" id="PTHR43065">
    <property type="entry name" value="SENSOR HISTIDINE KINASE"/>
    <property type="match status" value="1"/>
</dbReference>
<organism evidence="7 8">
    <name type="scientific">Rhodopseudomonas palustris</name>
    <dbReference type="NCBI Taxonomy" id="1076"/>
    <lineage>
        <taxon>Bacteria</taxon>
        <taxon>Pseudomonadati</taxon>
        <taxon>Pseudomonadota</taxon>
        <taxon>Alphaproteobacteria</taxon>
        <taxon>Hyphomicrobiales</taxon>
        <taxon>Nitrobacteraceae</taxon>
        <taxon>Rhodopseudomonas</taxon>
    </lineage>
</organism>
<dbReference type="Proteomes" id="UP000285523">
    <property type="component" value="Unassembled WGS sequence"/>
</dbReference>